<comment type="caution">
    <text evidence="1">The sequence shown here is derived from an EMBL/GenBank/DDBJ whole genome shotgun (WGS) entry which is preliminary data.</text>
</comment>
<protein>
    <submittedName>
        <fullName evidence="1">Uncharacterized protein</fullName>
    </submittedName>
</protein>
<sequence length="167" mass="18828">MTSKNGTITCQYEGQSEITPTVKESHSFIDNIICDIIDKVDEIASDIDKNFEFIPCPVIDKSYIKVNDFLDTIEENSVSVETETDDVLQVINDSDVLIDKCETEIDNDLKSCTDDVDSRKVYTMRFSESNSTLKGDNDEEISVESLLRLLREERAGFQSPLIAPDVD</sequence>
<gene>
    <name evidence="1" type="ORF">LNINA_LOCUS8286</name>
</gene>
<accession>A0AAV1JKL2</accession>
<name>A0AAV1JKL2_9NEOP</name>
<dbReference type="AlphaFoldDB" id="A0AAV1JKL2"/>
<evidence type="ECO:0000313" key="2">
    <source>
        <dbReference type="Proteomes" id="UP001497472"/>
    </source>
</evidence>
<keyword evidence="2" id="KW-1185">Reference proteome</keyword>
<evidence type="ECO:0000313" key="1">
    <source>
        <dbReference type="EMBL" id="CAK1548938.1"/>
    </source>
</evidence>
<dbReference type="EMBL" id="CAVLEF010000011">
    <property type="protein sequence ID" value="CAK1548938.1"/>
    <property type="molecule type" value="Genomic_DNA"/>
</dbReference>
<proteinExistence type="predicted"/>
<reference evidence="1 2" key="1">
    <citation type="submission" date="2023-11" db="EMBL/GenBank/DDBJ databases">
        <authorList>
            <person name="Okamura Y."/>
        </authorList>
    </citation>
    <scope>NUCLEOTIDE SEQUENCE [LARGE SCALE GENOMIC DNA]</scope>
</reference>
<dbReference type="Proteomes" id="UP001497472">
    <property type="component" value="Unassembled WGS sequence"/>
</dbReference>
<organism evidence="1 2">
    <name type="scientific">Leptosia nina</name>
    <dbReference type="NCBI Taxonomy" id="320188"/>
    <lineage>
        <taxon>Eukaryota</taxon>
        <taxon>Metazoa</taxon>
        <taxon>Ecdysozoa</taxon>
        <taxon>Arthropoda</taxon>
        <taxon>Hexapoda</taxon>
        <taxon>Insecta</taxon>
        <taxon>Pterygota</taxon>
        <taxon>Neoptera</taxon>
        <taxon>Endopterygota</taxon>
        <taxon>Lepidoptera</taxon>
        <taxon>Glossata</taxon>
        <taxon>Ditrysia</taxon>
        <taxon>Papilionoidea</taxon>
        <taxon>Pieridae</taxon>
        <taxon>Pierinae</taxon>
        <taxon>Leptosia</taxon>
    </lineage>
</organism>